<evidence type="ECO:0000313" key="3">
    <source>
        <dbReference type="EMBL" id="KAL3105534.1"/>
    </source>
</evidence>
<dbReference type="AlphaFoldDB" id="A0ABD2KT58"/>
<feature type="compositionally biased region" description="Polar residues" evidence="1">
    <location>
        <begin position="534"/>
        <end position="551"/>
    </location>
</feature>
<feature type="compositionally biased region" description="Polar residues" evidence="1">
    <location>
        <begin position="442"/>
        <end position="472"/>
    </location>
</feature>
<comment type="caution">
    <text evidence="3">The sequence shown here is derived from an EMBL/GenBank/DDBJ whole genome shotgun (WGS) entry which is preliminary data.</text>
</comment>
<proteinExistence type="predicted"/>
<feature type="region of interest" description="Disordered" evidence="1">
    <location>
        <begin position="442"/>
        <end position="551"/>
    </location>
</feature>
<accession>A0ABD2KT58</accession>
<dbReference type="EMBL" id="JBICBT010000683">
    <property type="protein sequence ID" value="KAL3105534.1"/>
    <property type="molecule type" value="Genomic_DNA"/>
</dbReference>
<feature type="chain" id="PRO_5044761648" evidence="2">
    <location>
        <begin position="17"/>
        <end position="551"/>
    </location>
</feature>
<evidence type="ECO:0000256" key="2">
    <source>
        <dbReference type="SAM" id="SignalP"/>
    </source>
</evidence>
<evidence type="ECO:0000313" key="4">
    <source>
        <dbReference type="Proteomes" id="UP001620626"/>
    </source>
</evidence>
<keyword evidence="4" id="KW-1185">Reference proteome</keyword>
<dbReference type="Proteomes" id="UP001620626">
    <property type="component" value="Unassembled WGS sequence"/>
</dbReference>
<feature type="signal peptide" evidence="2">
    <location>
        <begin position="1"/>
        <end position="16"/>
    </location>
</feature>
<reference evidence="3 4" key="1">
    <citation type="submission" date="2024-10" db="EMBL/GenBank/DDBJ databases">
        <authorList>
            <person name="Kim D."/>
        </authorList>
    </citation>
    <scope>NUCLEOTIDE SEQUENCE [LARGE SCALE GENOMIC DNA]</scope>
    <source>
        <strain evidence="3">BH-2024</strain>
    </source>
</reference>
<evidence type="ECO:0000256" key="1">
    <source>
        <dbReference type="SAM" id="MobiDB-lite"/>
    </source>
</evidence>
<keyword evidence="2" id="KW-0732">Signal</keyword>
<feature type="compositionally biased region" description="Polar residues" evidence="1">
    <location>
        <begin position="487"/>
        <end position="522"/>
    </location>
</feature>
<sequence>MMTAFVVLLCLVPIAAFFFCCSAGANSPSNYLKIKMTPSLAEDDQLEYIFETSCPAPNPNEKPLFATRGAELMGDGQYIINVGTDEEKCHRPYKIAISIVHNEQTKVADSKHLYYTWKPFTTHSPANLVGRTMQKFSITFANHFKLVILPNLAPAAAAFSFTSDRKKAEVLYRVDVYCADDNQQTVVVLDKDTEQCRRVRKESVNLEYKLRVWPIRREWIDVKNTLDQPELVVDCVAIRNGEQYELRFPTYFTLDIGPKAEDGQVYYVEVQRHDNAGLTEAAAKTFRTFTAQSAQILLAAEAEEESTKYDILVMQMDATDAANLSVTDSENECRETEVTIVNRGKHEFLFDDEDDEIQPMEMDEGEKADEVQQQQEEGEEGISKLTTELANLSADFENFKNDMKILPTLIDETKKAMGELGFIYAEFDKINEKIKTERQMNKAGQINNGGQMSKGVQINKGGQMNKGGQTSTPKKRRQTDKDGQINKGEQMNKGGQTNNGGQMSKGVQTNKGGQMNKGQTSAPKKRRQTDKDGQTGTSKKGQMSTASTSRN</sequence>
<name>A0ABD2KT58_9BILA</name>
<gene>
    <name evidence="3" type="ORF">niasHT_026968</name>
</gene>
<protein>
    <submittedName>
        <fullName evidence="3">Uncharacterized protein</fullName>
    </submittedName>
</protein>
<organism evidence="3 4">
    <name type="scientific">Heterodera trifolii</name>
    <dbReference type="NCBI Taxonomy" id="157864"/>
    <lineage>
        <taxon>Eukaryota</taxon>
        <taxon>Metazoa</taxon>
        <taxon>Ecdysozoa</taxon>
        <taxon>Nematoda</taxon>
        <taxon>Chromadorea</taxon>
        <taxon>Rhabditida</taxon>
        <taxon>Tylenchina</taxon>
        <taxon>Tylenchomorpha</taxon>
        <taxon>Tylenchoidea</taxon>
        <taxon>Heteroderidae</taxon>
        <taxon>Heteroderinae</taxon>
        <taxon>Heterodera</taxon>
    </lineage>
</organism>